<keyword evidence="1" id="KW-0812">Transmembrane</keyword>
<evidence type="ECO:0000313" key="3">
    <source>
        <dbReference type="Proteomes" id="UP000241769"/>
    </source>
</evidence>
<dbReference type="InterPro" id="IPR018750">
    <property type="entry name" value="DUF2306_membrane"/>
</dbReference>
<feature type="transmembrane region" description="Helical" evidence="1">
    <location>
        <begin position="226"/>
        <end position="245"/>
    </location>
</feature>
<dbReference type="InParanoid" id="A0A2P6MT30"/>
<keyword evidence="1" id="KW-0472">Membrane</keyword>
<keyword evidence="3" id="KW-1185">Reference proteome</keyword>
<gene>
    <name evidence="2" type="ORF">PROFUN_09558</name>
</gene>
<dbReference type="AlphaFoldDB" id="A0A2P6MT30"/>
<feature type="transmembrane region" description="Helical" evidence="1">
    <location>
        <begin position="130"/>
        <end position="151"/>
    </location>
</feature>
<feature type="transmembrane region" description="Helical" evidence="1">
    <location>
        <begin position="98"/>
        <end position="118"/>
    </location>
</feature>
<feature type="transmembrane region" description="Helical" evidence="1">
    <location>
        <begin position="291"/>
        <end position="313"/>
    </location>
</feature>
<comment type="caution">
    <text evidence="2">The sequence shown here is derived from an EMBL/GenBank/DDBJ whole genome shotgun (WGS) entry which is preliminary data.</text>
</comment>
<dbReference type="OrthoDB" id="530688at2759"/>
<sequence>MKGLKDIVFVSVTPTTEILLYLTNIWYMLAREGTRTTLGLGFRNSINVTTEARLRKLHKAQTSAHKQDHPQSSTMADLTLGFDRTEAFDSVLCLSQVYPLHITTAYLATLSGIFAIATRIIPRFHSLHRWFGRAFLISLLWASGSSILIINHGLPKIIILFLALMLVFLTIGVIVISIDQARYQKELRRRVDDHFATKGHLDLSVSQVESLLAQEMKAEKTWTQRLFSLKALHGACMVVAWYQMFGRAAVTNPYKEEYKCWTYPVAKNGTGDLHYLPRHDPHYKIDDPVRFAIMVTGPLLVVIPTVGIIWSYLAARRDQKLKYTYTTVDGR</sequence>
<protein>
    <submittedName>
        <fullName evidence="2">Uncharacterized protein</fullName>
    </submittedName>
</protein>
<keyword evidence="1" id="KW-1133">Transmembrane helix</keyword>
<evidence type="ECO:0000313" key="2">
    <source>
        <dbReference type="EMBL" id="PRP74858.1"/>
    </source>
</evidence>
<feature type="transmembrane region" description="Helical" evidence="1">
    <location>
        <begin position="7"/>
        <end position="29"/>
    </location>
</feature>
<dbReference type="Pfam" id="PF10067">
    <property type="entry name" value="DUF2306"/>
    <property type="match status" value="1"/>
</dbReference>
<name>A0A2P6MT30_9EUKA</name>
<feature type="transmembrane region" description="Helical" evidence="1">
    <location>
        <begin position="157"/>
        <end position="178"/>
    </location>
</feature>
<dbReference type="Proteomes" id="UP000241769">
    <property type="component" value="Unassembled WGS sequence"/>
</dbReference>
<evidence type="ECO:0000256" key="1">
    <source>
        <dbReference type="SAM" id="Phobius"/>
    </source>
</evidence>
<dbReference type="EMBL" id="MDYQ01000439">
    <property type="protein sequence ID" value="PRP74858.1"/>
    <property type="molecule type" value="Genomic_DNA"/>
</dbReference>
<reference evidence="2 3" key="1">
    <citation type="journal article" date="2018" name="Genome Biol. Evol.">
        <title>Multiple Roots of Fruiting Body Formation in Amoebozoa.</title>
        <authorList>
            <person name="Hillmann F."/>
            <person name="Forbes G."/>
            <person name="Novohradska S."/>
            <person name="Ferling I."/>
            <person name="Riege K."/>
            <person name="Groth M."/>
            <person name="Westermann M."/>
            <person name="Marz M."/>
            <person name="Spaller T."/>
            <person name="Winckler T."/>
            <person name="Schaap P."/>
            <person name="Glockner G."/>
        </authorList>
    </citation>
    <scope>NUCLEOTIDE SEQUENCE [LARGE SCALE GENOMIC DNA]</scope>
    <source>
        <strain evidence="2 3">Jena</strain>
    </source>
</reference>
<organism evidence="2 3">
    <name type="scientific">Planoprotostelium fungivorum</name>
    <dbReference type="NCBI Taxonomy" id="1890364"/>
    <lineage>
        <taxon>Eukaryota</taxon>
        <taxon>Amoebozoa</taxon>
        <taxon>Evosea</taxon>
        <taxon>Variosea</taxon>
        <taxon>Cavosteliida</taxon>
        <taxon>Cavosteliaceae</taxon>
        <taxon>Planoprotostelium</taxon>
    </lineage>
</organism>
<proteinExistence type="predicted"/>
<accession>A0A2P6MT30</accession>